<keyword evidence="2" id="KW-1185">Reference proteome</keyword>
<evidence type="ECO:0008006" key="3">
    <source>
        <dbReference type="Google" id="ProtNLM"/>
    </source>
</evidence>
<reference evidence="1" key="1">
    <citation type="journal article" date="2023" name="Mol. Biol. Evol.">
        <title>Third-Generation Sequencing Reveals the Adaptive Role of the Epigenome in Three Deep-Sea Polychaetes.</title>
        <authorList>
            <person name="Perez M."/>
            <person name="Aroh O."/>
            <person name="Sun Y."/>
            <person name="Lan Y."/>
            <person name="Juniper S.K."/>
            <person name="Young C.R."/>
            <person name="Angers B."/>
            <person name="Qian P.Y."/>
        </authorList>
    </citation>
    <scope>NUCLEOTIDE SEQUENCE</scope>
    <source>
        <strain evidence="1">R07B-5</strain>
    </source>
</reference>
<sequence>MSTPLSAEEENFLRLTRIILHDLPSQLRSLFINEFARKYGWPYGNDAASGAFFLGNILPQNRCRDATVRNNIQHGDTTLFDCTTLFYCILYSGALLQPPLRPRNVRSSPLNSSELLDQLREHRNMLAHSPGTEISQADFSTRVNDLKAIYRQLGWSCTYLQQAATGPLTTAECFRLQQALLSERAHNNALDQIVQSHDLRLLAVEGGLRDTALNVTDLGQQVDSVQSTVAVVEDRVDIVQGDVRGLDSRVTGAEGGLRDTALKVTDLGQHVDSVQSTVAVVEDRMDIVQGLQCFNDIDMPSDERRCFTDCIDVFDRTTSTEITAVCCATKKTCVLDLLPTNQLTDNITSIVPAITRITNASLDEGVMPKSLKNAITRPLLKKPSLDKDTLSSYRPCDWLHRVIYVDFRFEVDQFS</sequence>
<protein>
    <recommendedName>
        <fullName evidence="3">DZIP3-like HEPN domain-containing protein</fullName>
    </recommendedName>
</protein>
<dbReference type="Proteomes" id="UP001209878">
    <property type="component" value="Unassembled WGS sequence"/>
</dbReference>
<dbReference type="Gene3D" id="1.20.5.340">
    <property type="match status" value="1"/>
</dbReference>
<accession>A0AAD9JIW5</accession>
<proteinExistence type="predicted"/>
<name>A0AAD9JIW5_RIDPI</name>
<gene>
    <name evidence="1" type="ORF">NP493_2254g00006</name>
</gene>
<dbReference type="EMBL" id="JAODUO010002250">
    <property type="protein sequence ID" value="KAK2153837.1"/>
    <property type="molecule type" value="Genomic_DNA"/>
</dbReference>
<dbReference type="AlphaFoldDB" id="A0AAD9JIW5"/>
<evidence type="ECO:0000313" key="1">
    <source>
        <dbReference type="EMBL" id="KAK2153837.1"/>
    </source>
</evidence>
<organism evidence="1 2">
    <name type="scientific">Ridgeia piscesae</name>
    <name type="common">Tubeworm</name>
    <dbReference type="NCBI Taxonomy" id="27915"/>
    <lineage>
        <taxon>Eukaryota</taxon>
        <taxon>Metazoa</taxon>
        <taxon>Spiralia</taxon>
        <taxon>Lophotrochozoa</taxon>
        <taxon>Annelida</taxon>
        <taxon>Polychaeta</taxon>
        <taxon>Sedentaria</taxon>
        <taxon>Canalipalpata</taxon>
        <taxon>Sabellida</taxon>
        <taxon>Siboglinidae</taxon>
        <taxon>Ridgeia</taxon>
    </lineage>
</organism>
<evidence type="ECO:0000313" key="2">
    <source>
        <dbReference type="Proteomes" id="UP001209878"/>
    </source>
</evidence>
<comment type="caution">
    <text evidence="1">The sequence shown here is derived from an EMBL/GenBank/DDBJ whole genome shotgun (WGS) entry which is preliminary data.</text>
</comment>